<evidence type="ECO:0000313" key="1">
    <source>
        <dbReference type="EMBL" id="KAK4661889.1"/>
    </source>
</evidence>
<comment type="caution">
    <text evidence="1">The sequence shown here is derived from an EMBL/GenBank/DDBJ whole genome shotgun (WGS) entry which is preliminary data.</text>
</comment>
<dbReference type="Proteomes" id="UP001326199">
    <property type="component" value="Unassembled WGS sequence"/>
</dbReference>
<organism evidence="1 2">
    <name type="scientific">Podospora pseudopauciseta</name>
    <dbReference type="NCBI Taxonomy" id="2093780"/>
    <lineage>
        <taxon>Eukaryota</taxon>
        <taxon>Fungi</taxon>
        <taxon>Dikarya</taxon>
        <taxon>Ascomycota</taxon>
        <taxon>Pezizomycotina</taxon>
        <taxon>Sordariomycetes</taxon>
        <taxon>Sordariomycetidae</taxon>
        <taxon>Sordariales</taxon>
        <taxon>Podosporaceae</taxon>
        <taxon>Podospora</taxon>
    </lineage>
</organism>
<sequence length="66" mass="7280">MPAQAGISWPFGSTCSSLEELGEEKPHQLGIQLLFTFLLLGIINQHQHPQNHLITRGTSMTPSSRP</sequence>
<accession>A0ABR0H1W6</accession>
<name>A0ABR0H1W6_9PEZI</name>
<gene>
    <name evidence="1" type="ORF">QC763_0107650</name>
</gene>
<evidence type="ECO:0000313" key="2">
    <source>
        <dbReference type="Proteomes" id="UP001326199"/>
    </source>
</evidence>
<keyword evidence="2" id="KW-1185">Reference proteome</keyword>
<proteinExistence type="predicted"/>
<dbReference type="EMBL" id="JAFFHB010000009">
    <property type="protein sequence ID" value="KAK4661889.1"/>
    <property type="molecule type" value="Genomic_DNA"/>
</dbReference>
<protein>
    <submittedName>
        <fullName evidence="1">Uncharacterized protein</fullName>
    </submittedName>
</protein>
<reference evidence="1 2" key="1">
    <citation type="journal article" date="2023" name="bioRxiv">
        <title>High-quality genome assemblies of four members of thePodospora anserinaspecies complex.</title>
        <authorList>
            <person name="Ament-Velasquez S.L."/>
            <person name="Vogan A.A."/>
            <person name="Wallerman O."/>
            <person name="Hartmann F."/>
            <person name="Gautier V."/>
            <person name="Silar P."/>
            <person name="Giraud T."/>
            <person name="Johannesson H."/>
        </authorList>
    </citation>
    <scope>NUCLEOTIDE SEQUENCE [LARGE SCALE GENOMIC DNA]</scope>
    <source>
        <strain evidence="1 2">CBS 411.78</strain>
    </source>
</reference>
<dbReference type="GeneID" id="87926722"/>
<dbReference type="RefSeq" id="XP_062761855.1">
    <property type="nucleotide sequence ID" value="XM_062906465.1"/>
</dbReference>